<dbReference type="AlphaFoldDB" id="A0A427Y7B7"/>
<proteinExistence type="predicted"/>
<dbReference type="Pfam" id="PF07876">
    <property type="entry name" value="Dabb"/>
    <property type="match status" value="1"/>
</dbReference>
<gene>
    <name evidence="2" type="ORF">EHS25_003467</name>
</gene>
<dbReference type="STRING" id="1890683.A0A427Y7B7"/>
<keyword evidence="3" id="KW-1185">Reference proteome</keyword>
<dbReference type="PROSITE" id="PS51502">
    <property type="entry name" value="S_R_A_B_BARREL"/>
    <property type="match status" value="1"/>
</dbReference>
<evidence type="ECO:0000259" key="1">
    <source>
        <dbReference type="PROSITE" id="PS51502"/>
    </source>
</evidence>
<feature type="domain" description="Stress-response A/B barrel" evidence="1">
    <location>
        <begin position="27"/>
        <end position="125"/>
    </location>
</feature>
<sequence>MVRPFIPSIPSSSHSTRRSVRRLKMTIYHIVSFKVPGGASAHSQLTSDFFSLKDTCVRPTDAKPYISAIRGGRQSSKEGKDQGMDVVFILEFDNDEDLQYYLWKDPAHDAFKNNIKIDGVVVLDFTDIYPNSS</sequence>
<dbReference type="OrthoDB" id="1601230at2759"/>
<reference evidence="2 3" key="1">
    <citation type="submission" date="2018-11" db="EMBL/GenBank/DDBJ databases">
        <title>Genome sequence of Saitozyma podzolica DSM 27192.</title>
        <authorList>
            <person name="Aliyu H."/>
            <person name="Gorte O."/>
            <person name="Ochsenreither K."/>
        </authorList>
    </citation>
    <scope>NUCLEOTIDE SEQUENCE [LARGE SCALE GENOMIC DNA]</scope>
    <source>
        <strain evidence="2 3">DSM 27192</strain>
    </source>
</reference>
<dbReference type="Proteomes" id="UP000279259">
    <property type="component" value="Unassembled WGS sequence"/>
</dbReference>
<dbReference type="SMART" id="SM00886">
    <property type="entry name" value="Dabb"/>
    <property type="match status" value="1"/>
</dbReference>
<accession>A0A427Y7B7</accession>
<evidence type="ECO:0000313" key="2">
    <source>
        <dbReference type="EMBL" id="RSH86979.1"/>
    </source>
</evidence>
<comment type="caution">
    <text evidence="2">The sequence shown here is derived from an EMBL/GenBank/DDBJ whole genome shotgun (WGS) entry which is preliminary data.</text>
</comment>
<dbReference type="InterPro" id="IPR011008">
    <property type="entry name" value="Dimeric_a/b-barrel"/>
</dbReference>
<protein>
    <recommendedName>
        <fullName evidence="1">Stress-response A/B barrel domain-containing protein</fullName>
    </recommendedName>
</protein>
<dbReference type="SUPFAM" id="SSF54909">
    <property type="entry name" value="Dimeric alpha+beta barrel"/>
    <property type="match status" value="1"/>
</dbReference>
<evidence type="ECO:0000313" key="3">
    <source>
        <dbReference type="Proteomes" id="UP000279259"/>
    </source>
</evidence>
<dbReference type="InterPro" id="IPR013097">
    <property type="entry name" value="Dabb"/>
</dbReference>
<dbReference type="EMBL" id="RSCD01000018">
    <property type="protein sequence ID" value="RSH86979.1"/>
    <property type="molecule type" value="Genomic_DNA"/>
</dbReference>
<organism evidence="2 3">
    <name type="scientific">Saitozyma podzolica</name>
    <dbReference type="NCBI Taxonomy" id="1890683"/>
    <lineage>
        <taxon>Eukaryota</taxon>
        <taxon>Fungi</taxon>
        <taxon>Dikarya</taxon>
        <taxon>Basidiomycota</taxon>
        <taxon>Agaricomycotina</taxon>
        <taxon>Tremellomycetes</taxon>
        <taxon>Tremellales</taxon>
        <taxon>Trimorphomycetaceae</taxon>
        <taxon>Saitozyma</taxon>
    </lineage>
</organism>
<dbReference type="Gene3D" id="3.30.70.100">
    <property type="match status" value="1"/>
</dbReference>
<name>A0A427Y7B7_9TREE</name>